<feature type="compositionally biased region" description="Polar residues" evidence="1">
    <location>
        <begin position="326"/>
        <end position="336"/>
    </location>
</feature>
<proteinExistence type="predicted"/>
<keyword evidence="3" id="KW-1185">Reference proteome</keyword>
<dbReference type="PANTHER" id="PTHR34468:SF2">
    <property type="entry name" value="MICROTUBULE-ASSOCIATED FUTSCH-LIKE PROTEIN"/>
    <property type="match status" value="1"/>
</dbReference>
<feature type="compositionally biased region" description="Low complexity" evidence="1">
    <location>
        <begin position="289"/>
        <end position="300"/>
    </location>
</feature>
<evidence type="ECO:0000313" key="3">
    <source>
        <dbReference type="Proteomes" id="UP001161247"/>
    </source>
</evidence>
<gene>
    <name evidence="2" type="ORF">OLC1_LOCUS19483</name>
</gene>
<feature type="compositionally biased region" description="Basic and acidic residues" evidence="1">
    <location>
        <begin position="223"/>
        <end position="235"/>
    </location>
</feature>
<dbReference type="AlphaFoldDB" id="A0AAV1DX44"/>
<reference evidence="2" key="1">
    <citation type="submission" date="2023-03" db="EMBL/GenBank/DDBJ databases">
        <authorList>
            <person name="Julca I."/>
        </authorList>
    </citation>
    <scope>NUCLEOTIDE SEQUENCE</scope>
</reference>
<sequence length="368" mass="40205">MEVSPKEKSSASANVSRSTTKLLRYPLRSSTKPKDDKQPLGDSSNSALTRSRGRAVADVSKSVGLLDLSGKNKEKSVKPPRRLSIPAKSSASPAPKPLGSVTPVSEVRSRKSCGNLGRTGTPHPAASKSFLARKFNGLTSASYWQSLIKLSESAARHSVSLGFFKLALEFGCEPLQLLRDELKLYIRHHDLAEFEDTIKELREGYNILENTEQLQVSETCSHNPEEIRSSDDDVRSASSVRTSQELKLKPSNDSSPGNNQVRNAKKEATRKNDSATRVRGSVTKDAVKPKPTVGPVVGKPQSRMQKTQKQEPKDSKMKKQTKESSDAQVITVTGPLNSPPVENELQENKENMDAVLSEEMTVSDIGQA</sequence>
<organism evidence="2 3">
    <name type="scientific">Oldenlandia corymbosa var. corymbosa</name>
    <dbReference type="NCBI Taxonomy" id="529605"/>
    <lineage>
        <taxon>Eukaryota</taxon>
        <taxon>Viridiplantae</taxon>
        <taxon>Streptophyta</taxon>
        <taxon>Embryophyta</taxon>
        <taxon>Tracheophyta</taxon>
        <taxon>Spermatophyta</taxon>
        <taxon>Magnoliopsida</taxon>
        <taxon>eudicotyledons</taxon>
        <taxon>Gunneridae</taxon>
        <taxon>Pentapetalae</taxon>
        <taxon>asterids</taxon>
        <taxon>lamiids</taxon>
        <taxon>Gentianales</taxon>
        <taxon>Rubiaceae</taxon>
        <taxon>Rubioideae</taxon>
        <taxon>Spermacoceae</taxon>
        <taxon>Hedyotis-Oldenlandia complex</taxon>
        <taxon>Oldenlandia</taxon>
    </lineage>
</organism>
<dbReference type="PANTHER" id="PTHR34468">
    <property type="entry name" value="MICROTUBULE-ASSOCIATED FUTSCH-LIKE PROTEIN"/>
    <property type="match status" value="1"/>
</dbReference>
<protein>
    <submittedName>
        <fullName evidence="2">OLC1v1012671C3</fullName>
    </submittedName>
</protein>
<accession>A0AAV1DX44</accession>
<feature type="region of interest" description="Disordered" evidence="1">
    <location>
        <begin position="1"/>
        <end position="126"/>
    </location>
</feature>
<evidence type="ECO:0000256" key="1">
    <source>
        <dbReference type="SAM" id="MobiDB-lite"/>
    </source>
</evidence>
<feature type="compositionally biased region" description="Polar residues" evidence="1">
    <location>
        <begin position="251"/>
        <end position="262"/>
    </location>
</feature>
<dbReference type="EMBL" id="OX459124">
    <property type="protein sequence ID" value="CAI9112249.1"/>
    <property type="molecule type" value="Genomic_DNA"/>
</dbReference>
<feature type="region of interest" description="Disordered" evidence="1">
    <location>
        <begin position="218"/>
        <end position="343"/>
    </location>
</feature>
<feature type="compositionally biased region" description="Basic and acidic residues" evidence="1">
    <location>
        <begin position="264"/>
        <end position="276"/>
    </location>
</feature>
<name>A0AAV1DX44_OLDCO</name>
<dbReference type="Proteomes" id="UP001161247">
    <property type="component" value="Chromosome 7"/>
</dbReference>
<evidence type="ECO:0000313" key="2">
    <source>
        <dbReference type="EMBL" id="CAI9112249.1"/>
    </source>
</evidence>
<feature type="compositionally biased region" description="Polar residues" evidence="1">
    <location>
        <begin position="10"/>
        <end position="21"/>
    </location>
</feature>
<feature type="compositionally biased region" description="Basic and acidic residues" evidence="1">
    <location>
        <begin position="308"/>
        <end position="325"/>
    </location>
</feature>